<dbReference type="SUPFAM" id="SSF141523">
    <property type="entry name" value="L,D-transpeptidase catalytic domain-like"/>
    <property type="match status" value="1"/>
</dbReference>
<dbReference type="CDD" id="cd16913">
    <property type="entry name" value="YkuD_like"/>
    <property type="match status" value="1"/>
</dbReference>
<organism evidence="11 12">
    <name type="scientific">Arthrobacter psychrolactophilus</name>
    <dbReference type="NCBI Taxonomy" id="92442"/>
    <lineage>
        <taxon>Bacteria</taxon>
        <taxon>Bacillati</taxon>
        <taxon>Actinomycetota</taxon>
        <taxon>Actinomycetes</taxon>
        <taxon>Micrococcales</taxon>
        <taxon>Micrococcaceae</taxon>
        <taxon>Arthrobacter</taxon>
    </lineage>
</organism>
<dbReference type="OrthoDB" id="5242354at2"/>
<dbReference type="Gene3D" id="2.40.440.10">
    <property type="entry name" value="L,D-transpeptidase catalytic domain-like"/>
    <property type="match status" value="1"/>
</dbReference>
<feature type="active site" description="Proton donor/acceptor" evidence="7">
    <location>
        <position position="352"/>
    </location>
</feature>
<keyword evidence="6 7" id="KW-0961">Cell wall biogenesis/degradation</keyword>
<evidence type="ECO:0000256" key="1">
    <source>
        <dbReference type="ARBA" id="ARBA00004752"/>
    </source>
</evidence>
<sequence length="421" mass="44652">MAEFEETKKTRKGWKIALISLVTLGIVGGIGVITAPSWMPDGLLPVSSQTQSTSPQTTTSATPEPTAAAIPATIALTPATGTEFVNPVGEITAVISNGTVSHAVLKESETGAVLDGELSVGKDSWKPTTPLKFNTAYTFDVTAVDTEGFKSNQVSTFTTVPASHEADAVMFPNDGDTVGVAQPLQFVFSEPVVNKEAVEQAIKITTSAGQQGSFRWYSDTLVRYRAADFWPANSTINVDMQLLGMDLGNGMIANFNKNYNVNIGNKTVMEADAGAHVVNIYVNDVLTKTFPATLGDEAFPSASGYMVLTNDKQRYATFKAASIGLKPGDPGDYGSVDVEYATRLSYSGIFIHQATPSAMPYLGAANLSHGCIGLSAEGAGWVFENMGAGDLVHTVNTPNETIAPTDGFGDWNIPYEQYASR</sequence>
<gene>
    <name evidence="11" type="ORF">CVS30_07945</name>
</gene>
<evidence type="ECO:0000256" key="8">
    <source>
        <dbReference type="SAM" id="MobiDB-lite"/>
    </source>
</evidence>
<dbReference type="Gene3D" id="2.60.40.3710">
    <property type="match status" value="1"/>
</dbReference>
<keyword evidence="9" id="KW-0472">Membrane</keyword>
<keyword evidence="9" id="KW-0812">Transmembrane</keyword>
<keyword evidence="2" id="KW-0808">Transferase</keyword>
<feature type="transmembrane region" description="Helical" evidence="9">
    <location>
        <begin position="16"/>
        <end position="39"/>
    </location>
</feature>
<dbReference type="GO" id="GO:0071972">
    <property type="term" value="F:peptidoglycan L,D-transpeptidase activity"/>
    <property type="evidence" value="ECO:0007669"/>
    <property type="project" value="TreeGrafter"/>
</dbReference>
<dbReference type="GO" id="GO:0071555">
    <property type="term" value="P:cell wall organization"/>
    <property type="evidence" value="ECO:0007669"/>
    <property type="project" value="UniProtKB-UniRule"/>
</dbReference>
<dbReference type="GO" id="GO:0018104">
    <property type="term" value="P:peptidoglycan-protein cross-linking"/>
    <property type="evidence" value="ECO:0007669"/>
    <property type="project" value="TreeGrafter"/>
</dbReference>
<comment type="caution">
    <text evidence="11">The sequence shown here is derived from an EMBL/GenBank/DDBJ whole genome shotgun (WGS) entry which is preliminary data.</text>
</comment>
<name>A0A2V5ITR6_9MICC</name>
<comment type="pathway">
    <text evidence="1 7">Cell wall biogenesis; peptidoglycan biosynthesis.</text>
</comment>
<keyword evidence="3 7" id="KW-0133">Cell shape</keyword>
<evidence type="ECO:0000256" key="5">
    <source>
        <dbReference type="ARBA" id="ARBA00023315"/>
    </source>
</evidence>
<dbReference type="InterPro" id="IPR005490">
    <property type="entry name" value="LD_TPept_cat_dom"/>
</dbReference>
<dbReference type="Pfam" id="PF03734">
    <property type="entry name" value="YkuD"/>
    <property type="match status" value="1"/>
</dbReference>
<dbReference type="CDD" id="cd13432">
    <property type="entry name" value="LDT_IgD_like_2"/>
    <property type="match status" value="1"/>
</dbReference>
<dbReference type="InterPro" id="IPR050979">
    <property type="entry name" value="LD-transpeptidase"/>
</dbReference>
<dbReference type="Proteomes" id="UP000247980">
    <property type="component" value="Unassembled WGS sequence"/>
</dbReference>
<evidence type="ECO:0000313" key="11">
    <source>
        <dbReference type="EMBL" id="PYI38762.1"/>
    </source>
</evidence>
<keyword evidence="4 7" id="KW-0573">Peptidoglycan synthesis</keyword>
<feature type="region of interest" description="Disordered" evidence="8">
    <location>
        <begin position="44"/>
        <end position="66"/>
    </location>
</feature>
<evidence type="ECO:0000256" key="2">
    <source>
        <dbReference type="ARBA" id="ARBA00022679"/>
    </source>
</evidence>
<evidence type="ECO:0000256" key="7">
    <source>
        <dbReference type="PROSITE-ProRule" id="PRU01373"/>
    </source>
</evidence>
<reference evidence="11 12" key="1">
    <citation type="submission" date="2018-05" db="EMBL/GenBank/DDBJ databases">
        <title>Genetic diversity of glacier-inhabiting Cryobacterium bacteria in China and description of Cryobacterium mengkeensis sp. nov. and Arthrobacter glacialis sp. nov.</title>
        <authorList>
            <person name="Liu Q."/>
            <person name="Xin Y.-H."/>
        </authorList>
    </citation>
    <scope>NUCLEOTIDE SEQUENCE [LARGE SCALE GENOMIC DNA]</scope>
    <source>
        <strain evidence="11 12">B7</strain>
    </source>
</reference>
<dbReference type="Gene3D" id="2.60.40.3780">
    <property type="match status" value="1"/>
</dbReference>
<accession>A0A2V5ITR6</accession>
<dbReference type="AlphaFoldDB" id="A0A2V5ITR6"/>
<feature type="domain" description="L,D-TPase catalytic" evidence="10">
    <location>
        <begin position="267"/>
        <end position="395"/>
    </location>
</feature>
<dbReference type="EMBL" id="QJVC01000005">
    <property type="protein sequence ID" value="PYI38762.1"/>
    <property type="molecule type" value="Genomic_DNA"/>
</dbReference>
<keyword evidence="9" id="KW-1133">Transmembrane helix</keyword>
<evidence type="ECO:0000256" key="4">
    <source>
        <dbReference type="ARBA" id="ARBA00022984"/>
    </source>
</evidence>
<protein>
    <recommendedName>
        <fullName evidence="10">L,D-TPase catalytic domain-containing protein</fullName>
    </recommendedName>
</protein>
<feature type="active site" description="Nucleophile" evidence="7">
    <location>
        <position position="371"/>
    </location>
</feature>
<evidence type="ECO:0000256" key="9">
    <source>
        <dbReference type="SAM" id="Phobius"/>
    </source>
</evidence>
<dbReference type="PROSITE" id="PS52029">
    <property type="entry name" value="LD_TPASE"/>
    <property type="match status" value="1"/>
</dbReference>
<dbReference type="GO" id="GO:0016746">
    <property type="term" value="F:acyltransferase activity"/>
    <property type="evidence" value="ECO:0007669"/>
    <property type="project" value="UniProtKB-KW"/>
</dbReference>
<dbReference type="InterPro" id="IPR041280">
    <property type="entry name" value="Big_10"/>
</dbReference>
<keyword evidence="12" id="KW-1185">Reference proteome</keyword>
<dbReference type="RefSeq" id="WP_110484801.1">
    <property type="nucleotide sequence ID" value="NZ_QJVC01000005.1"/>
</dbReference>
<dbReference type="GO" id="GO:0008360">
    <property type="term" value="P:regulation of cell shape"/>
    <property type="evidence" value="ECO:0007669"/>
    <property type="project" value="UniProtKB-UniRule"/>
</dbReference>
<dbReference type="Pfam" id="PF17964">
    <property type="entry name" value="Big_10"/>
    <property type="match status" value="1"/>
</dbReference>
<dbReference type="PANTHER" id="PTHR30582:SF2">
    <property type="entry name" value="L,D-TRANSPEPTIDASE YCIB-RELATED"/>
    <property type="match status" value="1"/>
</dbReference>
<dbReference type="PANTHER" id="PTHR30582">
    <property type="entry name" value="L,D-TRANSPEPTIDASE"/>
    <property type="match status" value="1"/>
</dbReference>
<dbReference type="UniPathway" id="UPA00219"/>
<keyword evidence="5" id="KW-0012">Acyltransferase</keyword>
<evidence type="ECO:0000313" key="12">
    <source>
        <dbReference type="Proteomes" id="UP000247980"/>
    </source>
</evidence>
<feature type="compositionally biased region" description="Low complexity" evidence="8">
    <location>
        <begin position="47"/>
        <end position="66"/>
    </location>
</feature>
<proteinExistence type="predicted"/>
<dbReference type="GO" id="GO:0005576">
    <property type="term" value="C:extracellular region"/>
    <property type="evidence" value="ECO:0007669"/>
    <property type="project" value="TreeGrafter"/>
</dbReference>
<evidence type="ECO:0000259" key="10">
    <source>
        <dbReference type="PROSITE" id="PS52029"/>
    </source>
</evidence>
<evidence type="ECO:0000256" key="3">
    <source>
        <dbReference type="ARBA" id="ARBA00022960"/>
    </source>
</evidence>
<dbReference type="InterPro" id="IPR038063">
    <property type="entry name" value="Transpep_catalytic_dom"/>
</dbReference>
<evidence type="ECO:0000256" key="6">
    <source>
        <dbReference type="ARBA" id="ARBA00023316"/>
    </source>
</evidence>